<dbReference type="Proteomes" id="UP000284152">
    <property type="component" value="Unassembled WGS sequence"/>
</dbReference>
<dbReference type="EMBL" id="QRPD01000011">
    <property type="protein sequence ID" value="RHL86420.1"/>
    <property type="molecule type" value="Genomic_DNA"/>
</dbReference>
<dbReference type="SMART" id="SM00857">
    <property type="entry name" value="Resolvase"/>
    <property type="match status" value="1"/>
</dbReference>
<evidence type="ECO:0000313" key="4">
    <source>
        <dbReference type="EMBL" id="RHK59260.1"/>
    </source>
</evidence>
<dbReference type="EMBL" id="QRNS01000061">
    <property type="protein sequence ID" value="RHK59260.1"/>
    <property type="molecule type" value="Genomic_DNA"/>
</dbReference>
<dbReference type="Pfam" id="PF00239">
    <property type="entry name" value="Resolvase"/>
    <property type="match status" value="1"/>
</dbReference>
<keyword evidence="2" id="KW-0233">DNA recombination</keyword>
<dbReference type="RefSeq" id="WP_117657830.1">
    <property type="nucleotide sequence ID" value="NZ_QRPD01000011.1"/>
</dbReference>
<organism evidence="5 6">
    <name type="scientific">Dorea formicigenerans</name>
    <dbReference type="NCBI Taxonomy" id="39486"/>
    <lineage>
        <taxon>Bacteria</taxon>
        <taxon>Bacillati</taxon>
        <taxon>Bacillota</taxon>
        <taxon>Clostridia</taxon>
        <taxon>Lachnospirales</taxon>
        <taxon>Lachnospiraceae</taxon>
        <taxon>Dorea</taxon>
    </lineage>
</organism>
<evidence type="ECO:0000259" key="3">
    <source>
        <dbReference type="PROSITE" id="PS51736"/>
    </source>
</evidence>
<keyword evidence="1" id="KW-0238">DNA-binding</keyword>
<gene>
    <name evidence="4" type="ORF">DW054_16330</name>
    <name evidence="5" type="ORF">DWZ98_12075</name>
</gene>
<evidence type="ECO:0000256" key="2">
    <source>
        <dbReference type="ARBA" id="ARBA00023172"/>
    </source>
</evidence>
<accession>A0A415MWJ6</accession>
<dbReference type="Proteomes" id="UP000283325">
    <property type="component" value="Unassembled WGS sequence"/>
</dbReference>
<comment type="caution">
    <text evidence="5">The sequence shown here is derived from an EMBL/GenBank/DDBJ whole genome shotgun (WGS) entry which is preliminary data.</text>
</comment>
<dbReference type="InterPro" id="IPR036162">
    <property type="entry name" value="Resolvase-like_N_sf"/>
</dbReference>
<sequence length="228" mass="27172">MENNYFGYMRISTKEERQKQSYIRQSVALFNYSQENHFEYIEIFEEDVSGKSFENRKQWNKLERLLKTGDTVVFKDISRFTRETENGYKKYMELFNKGITLIFIDNPTVSTPYIKKMLDIAEEQNLIAKITLENTVKLLLMVELDRVEQERLITVKRIKDGIEASNKKSGRKLGQVDKLTDDLRRDINYYLQDRTIKQTDLMDKHHISRNTLKKYIKRVQDGTDNENS</sequence>
<dbReference type="InterPro" id="IPR050639">
    <property type="entry name" value="SSR_resolvase"/>
</dbReference>
<dbReference type="PANTHER" id="PTHR30461:SF2">
    <property type="entry name" value="SERINE RECOMBINASE PINE-RELATED"/>
    <property type="match status" value="1"/>
</dbReference>
<feature type="domain" description="Resolvase/invertase-type recombinase catalytic" evidence="3">
    <location>
        <begin position="4"/>
        <end position="169"/>
    </location>
</feature>
<dbReference type="Gene3D" id="3.40.50.1390">
    <property type="entry name" value="Resolvase, N-terminal catalytic domain"/>
    <property type="match status" value="1"/>
</dbReference>
<proteinExistence type="predicted"/>
<evidence type="ECO:0000256" key="1">
    <source>
        <dbReference type="ARBA" id="ARBA00023125"/>
    </source>
</evidence>
<dbReference type="GO" id="GO:0003677">
    <property type="term" value="F:DNA binding"/>
    <property type="evidence" value="ECO:0007669"/>
    <property type="project" value="UniProtKB-KW"/>
</dbReference>
<protein>
    <submittedName>
        <fullName evidence="5">Resolvase</fullName>
    </submittedName>
</protein>
<dbReference type="AlphaFoldDB" id="A0A415MWJ6"/>
<dbReference type="SUPFAM" id="SSF53041">
    <property type="entry name" value="Resolvase-like"/>
    <property type="match status" value="1"/>
</dbReference>
<dbReference type="PROSITE" id="PS51736">
    <property type="entry name" value="RECOMBINASES_3"/>
    <property type="match status" value="1"/>
</dbReference>
<dbReference type="GO" id="GO:0000150">
    <property type="term" value="F:DNA strand exchange activity"/>
    <property type="evidence" value="ECO:0007669"/>
    <property type="project" value="InterPro"/>
</dbReference>
<dbReference type="PANTHER" id="PTHR30461">
    <property type="entry name" value="DNA-INVERTASE FROM LAMBDOID PROPHAGE"/>
    <property type="match status" value="1"/>
</dbReference>
<dbReference type="InterPro" id="IPR006119">
    <property type="entry name" value="Resolv_N"/>
</dbReference>
<evidence type="ECO:0000313" key="5">
    <source>
        <dbReference type="EMBL" id="RHL86420.1"/>
    </source>
</evidence>
<evidence type="ECO:0000313" key="6">
    <source>
        <dbReference type="Proteomes" id="UP000283325"/>
    </source>
</evidence>
<evidence type="ECO:0000313" key="7">
    <source>
        <dbReference type="Proteomes" id="UP000284152"/>
    </source>
</evidence>
<name>A0A415MWJ6_9FIRM</name>
<reference evidence="6 7" key="1">
    <citation type="submission" date="2018-08" db="EMBL/GenBank/DDBJ databases">
        <title>A genome reference for cultivated species of the human gut microbiota.</title>
        <authorList>
            <person name="Zou Y."/>
            <person name="Xue W."/>
            <person name="Luo G."/>
        </authorList>
    </citation>
    <scope>NUCLEOTIDE SEQUENCE [LARGE SCALE GENOMIC DNA]</scope>
    <source>
        <strain evidence="5 6">AF36-1BH</strain>
        <strain evidence="4 7">AF42-21</strain>
    </source>
</reference>